<dbReference type="InterPro" id="IPR016181">
    <property type="entry name" value="Acyl_CoA_acyltransferase"/>
</dbReference>
<accession>A0ABQ6EV68</accession>
<keyword evidence="2" id="KW-0012">Acyltransferase</keyword>
<protein>
    <recommendedName>
        <fullName evidence="3">N-acetyltransferase domain-containing protein</fullName>
    </recommendedName>
</protein>
<gene>
    <name evidence="4" type="ORF">GCM10007938_02130</name>
</gene>
<dbReference type="SUPFAM" id="SSF55729">
    <property type="entry name" value="Acyl-CoA N-acyltransferases (Nat)"/>
    <property type="match status" value="1"/>
</dbReference>
<evidence type="ECO:0000259" key="3">
    <source>
        <dbReference type="PROSITE" id="PS51186"/>
    </source>
</evidence>
<dbReference type="Proteomes" id="UP001157138">
    <property type="component" value="Unassembled WGS sequence"/>
</dbReference>
<reference evidence="5" key="1">
    <citation type="journal article" date="2019" name="Int. J. Syst. Evol. Microbiol.">
        <title>The Global Catalogue of Microorganisms (GCM) 10K type strain sequencing project: providing services to taxonomists for standard genome sequencing and annotation.</title>
        <authorList>
            <consortium name="The Broad Institute Genomics Platform"/>
            <consortium name="The Broad Institute Genome Sequencing Center for Infectious Disease"/>
            <person name="Wu L."/>
            <person name="Ma J."/>
        </authorList>
    </citation>
    <scope>NUCLEOTIDE SEQUENCE [LARGE SCALE GENOMIC DNA]</scope>
    <source>
        <strain evidence="5">NBRC 108723</strain>
    </source>
</reference>
<name>A0ABQ6EV68_9VIBR</name>
<proteinExistence type="predicted"/>
<evidence type="ECO:0000313" key="5">
    <source>
        <dbReference type="Proteomes" id="UP001157138"/>
    </source>
</evidence>
<dbReference type="PROSITE" id="PS51186">
    <property type="entry name" value="GNAT"/>
    <property type="match status" value="1"/>
</dbReference>
<dbReference type="PANTHER" id="PTHR10545">
    <property type="entry name" value="DIAMINE N-ACETYLTRANSFERASE"/>
    <property type="match status" value="1"/>
</dbReference>
<dbReference type="InterPro" id="IPR051016">
    <property type="entry name" value="Diverse_Substrate_AcTransf"/>
</dbReference>
<dbReference type="Gene3D" id="3.40.630.30">
    <property type="match status" value="1"/>
</dbReference>
<keyword evidence="5" id="KW-1185">Reference proteome</keyword>
<dbReference type="Pfam" id="PF00583">
    <property type="entry name" value="Acetyltransf_1"/>
    <property type="match status" value="1"/>
</dbReference>
<evidence type="ECO:0000313" key="4">
    <source>
        <dbReference type="EMBL" id="GLT16437.1"/>
    </source>
</evidence>
<sequence length="183" mass="21404">MGKEYRYEVDWVVINIVWFGAVMIRKAMKKDVKTLVELIKLKAEFDRSMKGYFGEVSTTEEKLERALFSDTPYAYALLIECEEKVLGFALFHYRYSSFSGYASIWLDDLLVLVEERSKGYGNQLMVAIRDLADSDLVSHIAWTASPHNTRAHDFYKKLGAEIERMEDQRPYFRWEVAKGLKFI</sequence>
<evidence type="ECO:0000256" key="1">
    <source>
        <dbReference type="ARBA" id="ARBA00022679"/>
    </source>
</evidence>
<dbReference type="CDD" id="cd04301">
    <property type="entry name" value="NAT_SF"/>
    <property type="match status" value="1"/>
</dbReference>
<organism evidence="4 5">
    <name type="scientific">Vibrio zhanjiangensis</name>
    <dbReference type="NCBI Taxonomy" id="1046128"/>
    <lineage>
        <taxon>Bacteria</taxon>
        <taxon>Pseudomonadati</taxon>
        <taxon>Pseudomonadota</taxon>
        <taxon>Gammaproteobacteria</taxon>
        <taxon>Vibrionales</taxon>
        <taxon>Vibrionaceae</taxon>
        <taxon>Vibrio</taxon>
    </lineage>
</organism>
<keyword evidence="1" id="KW-0808">Transferase</keyword>
<evidence type="ECO:0000256" key="2">
    <source>
        <dbReference type="ARBA" id="ARBA00023315"/>
    </source>
</evidence>
<comment type="caution">
    <text evidence="4">The sequence shown here is derived from an EMBL/GenBank/DDBJ whole genome shotgun (WGS) entry which is preliminary data.</text>
</comment>
<dbReference type="EMBL" id="BSPW01000005">
    <property type="protein sequence ID" value="GLT16437.1"/>
    <property type="molecule type" value="Genomic_DNA"/>
</dbReference>
<dbReference type="PANTHER" id="PTHR10545:SF29">
    <property type="entry name" value="GH14572P-RELATED"/>
    <property type="match status" value="1"/>
</dbReference>
<feature type="domain" description="N-acetyltransferase" evidence="3">
    <location>
        <begin position="22"/>
        <end position="181"/>
    </location>
</feature>
<dbReference type="InterPro" id="IPR000182">
    <property type="entry name" value="GNAT_dom"/>
</dbReference>